<protein>
    <submittedName>
        <fullName evidence="2">Uncharacterized protein</fullName>
    </submittedName>
</protein>
<dbReference type="AlphaFoldDB" id="A0A5P8FS90"/>
<dbReference type="RefSeq" id="WP_000360021.1">
    <property type="nucleotide sequence ID" value="NZ_BDUR01000005.1"/>
</dbReference>
<gene>
    <name evidence="1" type="ORF">LB359_17605</name>
</gene>
<dbReference type="EMBL" id="MN450305">
    <property type="protein sequence ID" value="QFQ33110.1"/>
    <property type="molecule type" value="Genomic_DNA"/>
</dbReference>
<proteinExistence type="predicted"/>
<evidence type="ECO:0000313" key="2">
    <source>
        <dbReference type="EMBL" id="QFQ33110.1"/>
    </source>
</evidence>
<sequence length="346" mass="40623">MDKNILKTTIKEMNKDELVQLLNKYVEISNQVKFQDILKSKTDYENLLIKNLEEDTKILENAYIKFMFNRFYKYSAIFEVDQDVFSERFKQLKDKLEETQKGTVFFDEEIENQSILMLEEQTGIKLIDERIDNSKRLSGTLISKITLDKKDYLCISTENIPPQYRENASTSFYIKKIDGIRKWLESELLTNLLALDFEYTIQCIRKDAEETDLIVSAQSMNINGGAKATLDSTSSQVLILPILDEIKNLLEDNSELFKESQEGYKILNDYIDELEKESELPWVTLSFNKKTQVKFLFEVSTRKDYTLLNYYSGDYIKRQGREEMKNVTKTILSRYNTFSNLFSRGV</sequence>
<organism evidence="2">
    <name type="scientific">Staphylococcus aureus</name>
    <dbReference type="NCBI Taxonomy" id="1280"/>
    <lineage>
        <taxon>Bacteria</taxon>
        <taxon>Bacillati</taxon>
        <taxon>Bacillota</taxon>
        <taxon>Bacilli</taxon>
        <taxon>Bacillales</taxon>
        <taxon>Staphylococcaceae</taxon>
        <taxon>Staphylococcus</taxon>
    </lineage>
</organism>
<dbReference type="Proteomes" id="UP001200271">
    <property type="component" value="Unassembled WGS sequence"/>
</dbReference>
<reference evidence="1" key="3">
    <citation type="submission" date="2023-08" db="EMBL/GenBank/DDBJ databases">
        <authorList>
            <person name="Zhao H."/>
            <person name="Wang X."/>
        </authorList>
    </citation>
    <scope>NUCLEOTIDE SEQUENCE</scope>
    <source>
        <strain evidence="1">NC-4</strain>
    </source>
</reference>
<accession>A0A5P8FS90</accession>
<reference evidence="2" key="1">
    <citation type="submission" date="2019-09" db="EMBL/GenBank/DDBJ databases">
        <title>Enterotoxigenic potential and novel enterotoxin gene cluster (egc) type in different genomic backgrounds of Staphylococcus aureus strains isolated from raw milk.</title>
        <authorList>
            <person name="Fanelli F."/>
            <person name="Chieffi D."/>
            <person name="Cho G.-S."/>
            <person name="Schubert J."/>
            <person name="Blaiotta G."/>
            <person name="Franz C.M.A.P."/>
            <person name="Bania J."/>
            <person name="Fusco V."/>
        </authorList>
    </citation>
    <scope>NUCLEOTIDE SEQUENCE</scope>
    <source>
        <strain evidence="2">356P</strain>
    </source>
</reference>
<evidence type="ECO:0000313" key="1">
    <source>
        <dbReference type="EMBL" id="MCE3364050.1"/>
    </source>
</evidence>
<reference evidence="1" key="2">
    <citation type="journal article" date="2021" name="Front Med (Lausanne)">
        <title>The Prevalence and Determinants of Fusidic Acid Resistance Among Methicillin-Resistant Staphylococcus aureus Clinical Isolates in China.</title>
        <authorList>
            <person name="Zhao H."/>
            <person name="Wang X."/>
            <person name="Wang B."/>
            <person name="Xu Y."/>
            <person name="Rao L."/>
            <person name="Wan B."/>
            <person name="Guo Y."/>
            <person name="Wu X."/>
            <person name="Yu J."/>
            <person name="Chen L."/>
            <person name="Li M."/>
            <person name="Yu F."/>
        </authorList>
    </citation>
    <scope>NUCLEOTIDE SEQUENCE</scope>
    <source>
        <strain evidence="1">NC-4</strain>
    </source>
</reference>
<dbReference type="EMBL" id="JAIUEN010000493">
    <property type="protein sequence ID" value="MCE3364050.1"/>
    <property type="molecule type" value="Genomic_DNA"/>
</dbReference>
<name>A0A5P8FS90_STAAU</name>